<dbReference type="GeneID" id="106525466"/>
<dbReference type="KEGG" id="alim:106525466"/>
<dbReference type="OrthoDB" id="8877610at2759"/>
<feature type="region of interest" description="Disordered" evidence="1">
    <location>
        <begin position="24"/>
        <end position="44"/>
    </location>
</feature>
<evidence type="ECO:0000256" key="1">
    <source>
        <dbReference type="SAM" id="MobiDB-lite"/>
    </source>
</evidence>
<keyword evidence="3" id="KW-1185">Reference proteome</keyword>
<protein>
    <submittedName>
        <fullName evidence="4">Uncharacterized protein LOC106525466</fullName>
    </submittedName>
</protein>
<evidence type="ECO:0000313" key="3">
    <source>
        <dbReference type="Proteomes" id="UP000192220"/>
    </source>
</evidence>
<feature type="region of interest" description="Disordered" evidence="1">
    <location>
        <begin position="125"/>
        <end position="148"/>
    </location>
</feature>
<sequence length="235" mass="26078">MTGLIASGVWLFLLTGVSYSYPTNEELHSNPKSSPASRSEDQLPSATLADAVLGSSAAIKPLLQSFQDIQSRNTMRPLSALQISTTFPAHVEYDGHSLAASPQSRLQAFSVKDKWAVQPPGPFYGRPLSTDDLKSDSSPPGLHNANPMGSFPPVFLPGRISFEEKLYEHGTYKSESEKRGPWLRYAPFQTRGRRHISRPLTLLQPIGRHPFGYRNYARLPAPVFNSWNPSVFLRV</sequence>
<feature type="signal peptide" evidence="2">
    <location>
        <begin position="1"/>
        <end position="20"/>
    </location>
</feature>
<organism evidence="3 4">
    <name type="scientific">Austrofundulus limnaeus</name>
    <name type="common">Annual killifish</name>
    <dbReference type="NCBI Taxonomy" id="52670"/>
    <lineage>
        <taxon>Eukaryota</taxon>
        <taxon>Metazoa</taxon>
        <taxon>Chordata</taxon>
        <taxon>Craniata</taxon>
        <taxon>Vertebrata</taxon>
        <taxon>Euteleostomi</taxon>
        <taxon>Actinopterygii</taxon>
        <taxon>Neopterygii</taxon>
        <taxon>Teleostei</taxon>
        <taxon>Neoteleostei</taxon>
        <taxon>Acanthomorphata</taxon>
        <taxon>Ovalentaria</taxon>
        <taxon>Atherinomorphae</taxon>
        <taxon>Cyprinodontiformes</taxon>
        <taxon>Rivulidae</taxon>
        <taxon>Austrofundulus</taxon>
    </lineage>
</organism>
<reference evidence="4" key="1">
    <citation type="submission" date="2025-08" db="UniProtKB">
        <authorList>
            <consortium name="RefSeq"/>
        </authorList>
    </citation>
    <scope>IDENTIFICATION</scope>
    <source>
        <strain evidence="4">Quisiro</strain>
        <tissue evidence="4">Liver</tissue>
    </source>
</reference>
<evidence type="ECO:0000313" key="4">
    <source>
        <dbReference type="RefSeq" id="XP_013875180.1"/>
    </source>
</evidence>
<feature type="chain" id="PRO_5014161805" evidence="2">
    <location>
        <begin position="21"/>
        <end position="235"/>
    </location>
</feature>
<accession>A0A2I4C5B7</accession>
<keyword evidence="2" id="KW-0732">Signal</keyword>
<dbReference type="Proteomes" id="UP000192220">
    <property type="component" value="Unplaced"/>
</dbReference>
<proteinExistence type="predicted"/>
<gene>
    <name evidence="4" type="primary">LOC106525466</name>
</gene>
<dbReference type="AlphaFoldDB" id="A0A2I4C5B7"/>
<feature type="compositionally biased region" description="Polar residues" evidence="1">
    <location>
        <begin position="30"/>
        <end position="44"/>
    </location>
</feature>
<name>A0A2I4C5B7_AUSLI</name>
<dbReference type="RefSeq" id="XP_013875180.1">
    <property type="nucleotide sequence ID" value="XM_014019726.1"/>
</dbReference>
<evidence type="ECO:0000256" key="2">
    <source>
        <dbReference type="SAM" id="SignalP"/>
    </source>
</evidence>
<dbReference type="InParanoid" id="A0A2I4C5B7"/>